<accession>A0A9W8TTQ8</accession>
<dbReference type="EMBL" id="JANVFU010000017">
    <property type="protein sequence ID" value="KAJ3739820.1"/>
    <property type="molecule type" value="Genomic_DNA"/>
</dbReference>
<keyword evidence="2" id="KW-1185">Reference proteome</keyword>
<name>A0A9W8TTQ8_9AGAR</name>
<evidence type="ECO:0000313" key="1">
    <source>
        <dbReference type="EMBL" id="KAJ3739820.1"/>
    </source>
</evidence>
<comment type="caution">
    <text evidence="1">The sequence shown here is derived from an EMBL/GenBank/DDBJ whole genome shotgun (WGS) entry which is preliminary data.</text>
</comment>
<evidence type="ECO:0000313" key="2">
    <source>
        <dbReference type="Proteomes" id="UP001142393"/>
    </source>
</evidence>
<dbReference type="AlphaFoldDB" id="A0A9W8TTQ8"/>
<dbReference type="Proteomes" id="UP001142393">
    <property type="component" value="Unassembled WGS sequence"/>
</dbReference>
<reference evidence="1 2" key="1">
    <citation type="journal article" date="2023" name="Proc. Natl. Acad. Sci. U.S.A.">
        <title>A global phylogenomic analysis of the shiitake genus Lentinula.</title>
        <authorList>
            <person name="Sierra-Patev S."/>
            <person name="Min B."/>
            <person name="Naranjo-Ortiz M."/>
            <person name="Looney B."/>
            <person name="Konkel Z."/>
            <person name="Slot J.C."/>
            <person name="Sakamoto Y."/>
            <person name="Steenwyk J.L."/>
            <person name="Rokas A."/>
            <person name="Carro J."/>
            <person name="Camarero S."/>
            <person name="Ferreira P."/>
            <person name="Molpeceres G."/>
            <person name="Ruiz-Duenas F.J."/>
            <person name="Serrano A."/>
            <person name="Henrissat B."/>
            <person name="Drula E."/>
            <person name="Hughes K.W."/>
            <person name="Mata J.L."/>
            <person name="Ishikawa N.K."/>
            <person name="Vargas-Isla R."/>
            <person name="Ushijima S."/>
            <person name="Smith C.A."/>
            <person name="Donoghue J."/>
            <person name="Ahrendt S."/>
            <person name="Andreopoulos W."/>
            <person name="He G."/>
            <person name="LaButti K."/>
            <person name="Lipzen A."/>
            <person name="Ng V."/>
            <person name="Riley R."/>
            <person name="Sandor L."/>
            <person name="Barry K."/>
            <person name="Martinez A.T."/>
            <person name="Xiao Y."/>
            <person name="Gibbons J.G."/>
            <person name="Terashima K."/>
            <person name="Grigoriev I.V."/>
            <person name="Hibbett D."/>
        </authorList>
    </citation>
    <scope>NUCLEOTIDE SEQUENCE [LARGE SCALE GENOMIC DNA]</scope>
    <source>
        <strain evidence="1 2">TFB7810</strain>
    </source>
</reference>
<proteinExistence type="predicted"/>
<organism evidence="1 2">
    <name type="scientific">Lentinula detonsa</name>
    <dbReference type="NCBI Taxonomy" id="2804962"/>
    <lineage>
        <taxon>Eukaryota</taxon>
        <taxon>Fungi</taxon>
        <taxon>Dikarya</taxon>
        <taxon>Basidiomycota</taxon>
        <taxon>Agaricomycotina</taxon>
        <taxon>Agaricomycetes</taxon>
        <taxon>Agaricomycetidae</taxon>
        <taxon>Agaricales</taxon>
        <taxon>Marasmiineae</taxon>
        <taxon>Omphalotaceae</taxon>
        <taxon>Lentinula</taxon>
    </lineage>
</organism>
<gene>
    <name evidence="1" type="ORF">DFH05DRAFT_502304</name>
</gene>
<sequence>MLESLADPLFAFSLPSPTHPSSTSYLPALSHCSLLSWMRLILKIVDLSDDELVNLGFLCPNVAPGINRLVKEVKTYSAHFGNVTCFIVDVANRKYPAQAQASPQDAARVPASPISPISPNVSEAKTLYSELSIGSDALIVVARDLIPQYEENFYCHGVSGNPPQLMWRSNLETNPFPIPAPGTNFHKIPTKTAFGVFNTSLNEVRDDSVAPKILASMKAPQAQVLRAQDGSLPDRR</sequence>
<protein>
    <submittedName>
        <fullName evidence="1">Uncharacterized protein</fullName>
    </submittedName>
</protein>